<sequence length="55" mass="6559">MKKAEKYSLKIPKAFYDIYSKYIKEHSELGFNTVSQYIIDLLRRDIRAISDKSRS</sequence>
<comment type="caution">
    <text evidence="1">The sequence shown here is derived from an EMBL/GenBank/DDBJ whole genome shotgun (WGS) entry which is preliminary data.</text>
</comment>
<dbReference type="EMBL" id="LAZR01011827">
    <property type="protein sequence ID" value="KKM58309.1"/>
    <property type="molecule type" value="Genomic_DNA"/>
</dbReference>
<evidence type="ECO:0008006" key="2">
    <source>
        <dbReference type="Google" id="ProtNLM"/>
    </source>
</evidence>
<accession>A0A0F9L6N6</accession>
<reference evidence="1" key="1">
    <citation type="journal article" date="2015" name="Nature">
        <title>Complex archaea that bridge the gap between prokaryotes and eukaryotes.</title>
        <authorList>
            <person name="Spang A."/>
            <person name="Saw J.H."/>
            <person name="Jorgensen S.L."/>
            <person name="Zaremba-Niedzwiedzka K."/>
            <person name="Martijn J."/>
            <person name="Lind A.E."/>
            <person name="van Eijk R."/>
            <person name="Schleper C."/>
            <person name="Guy L."/>
            <person name="Ettema T.J."/>
        </authorList>
    </citation>
    <scope>NUCLEOTIDE SEQUENCE</scope>
</reference>
<organism evidence="1">
    <name type="scientific">marine sediment metagenome</name>
    <dbReference type="NCBI Taxonomy" id="412755"/>
    <lineage>
        <taxon>unclassified sequences</taxon>
        <taxon>metagenomes</taxon>
        <taxon>ecological metagenomes</taxon>
    </lineage>
</organism>
<gene>
    <name evidence="1" type="ORF">LCGC14_1549620</name>
</gene>
<proteinExistence type="predicted"/>
<evidence type="ECO:0000313" key="1">
    <source>
        <dbReference type="EMBL" id="KKM58309.1"/>
    </source>
</evidence>
<protein>
    <recommendedName>
        <fullName evidence="2">CopG family transcriptional regulator</fullName>
    </recommendedName>
</protein>
<name>A0A0F9L6N6_9ZZZZ</name>
<dbReference type="AlphaFoldDB" id="A0A0F9L6N6"/>